<dbReference type="Proteomes" id="UP000591131">
    <property type="component" value="Unassembled WGS sequence"/>
</dbReference>
<keyword evidence="3" id="KW-1185">Reference proteome</keyword>
<gene>
    <name evidence="2" type="ORF">FOL47_003563</name>
</gene>
<dbReference type="EMBL" id="JAAPAO010000210">
    <property type="protein sequence ID" value="KAF4667485.1"/>
    <property type="molecule type" value="Genomic_DNA"/>
</dbReference>
<accession>A0A7J6M7N3</accession>
<reference evidence="2 3" key="1">
    <citation type="submission" date="2020-04" db="EMBL/GenBank/DDBJ databases">
        <title>Perkinsus chesapeaki whole genome sequence.</title>
        <authorList>
            <person name="Bogema D.R."/>
        </authorList>
    </citation>
    <scope>NUCLEOTIDE SEQUENCE [LARGE SCALE GENOMIC DNA]</scope>
    <source>
        <strain evidence="2">ATCC PRA-425</strain>
    </source>
</reference>
<comment type="caution">
    <text evidence="2">The sequence shown here is derived from an EMBL/GenBank/DDBJ whole genome shotgun (WGS) entry which is preliminary data.</text>
</comment>
<evidence type="ECO:0000313" key="2">
    <source>
        <dbReference type="EMBL" id="KAF4667485.1"/>
    </source>
</evidence>
<feature type="chain" id="PRO_5029868017" evidence="1">
    <location>
        <begin position="26"/>
        <end position="127"/>
    </location>
</feature>
<evidence type="ECO:0000256" key="1">
    <source>
        <dbReference type="SAM" id="SignalP"/>
    </source>
</evidence>
<name>A0A7J6M7N3_PERCH</name>
<sequence length="127" mass="13910">MRSASSFICRLLVAIQVGLQLLVLGAPDGKYCGKVGAIFSISLTFHGDTFDLDAKYLAYTGSAQNVPYSMPQPDKIRIPLDNPDLNKAFDDLKPPIRRADLEYLDYVNDQITAHTSLGSLTLAKDTC</sequence>
<evidence type="ECO:0000313" key="3">
    <source>
        <dbReference type="Proteomes" id="UP000591131"/>
    </source>
</evidence>
<dbReference type="OrthoDB" id="10445791at2759"/>
<dbReference type="AlphaFoldDB" id="A0A7J6M7N3"/>
<feature type="signal peptide" evidence="1">
    <location>
        <begin position="1"/>
        <end position="25"/>
    </location>
</feature>
<protein>
    <submittedName>
        <fullName evidence="2">Uncharacterized protein</fullName>
    </submittedName>
</protein>
<keyword evidence="1" id="KW-0732">Signal</keyword>
<proteinExistence type="predicted"/>
<organism evidence="2 3">
    <name type="scientific">Perkinsus chesapeaki</name>
    <name type="common">Clam parasite</name>
    <name type="synonym">Perkinsus andrewsi</name>
    <dbReference type="NCBI Taxonomy" id="330153"/>
    <lineage>
        <taxon>Eukaryota</taxon>
        <taxon>Sar</taxon>
        <taxon>Alveolata</taxon>
        <taxon>Perkinsozoa</taxon>
        <taxon>Perkinsea</taxon>
        <taxon>Perkinsida</taxon>
        <taxon>Perkinsidae</taxon>
        <taxon>Perkinsus</taxon>
    </lineage>
</organism>